<organism evidence="1 2">
    <name type="scientific">Teratosphaeria destructans</name>
    <dbReference type="NCBI Taxonomy" id="418781"/>
    <lineage>
        <taxon>Eukaryota</taxon>
        <taxon>Fungi</taxon>
        <taxon>Dikarya</taxon>
        <taxon>Ascomycota</taxon>
        <taxon>Pezizomycotina</taxon>
        <taxon>Dothideomycetes</taxon>
        <taxon>Dothideomycetidae</taxon>
        <taxon>Mycosphaerellales</taxon>
        <taxon>Teratosphaeriaceae</taxon>
        <taxon>Teratosphaeria</taxon>
    </lineage>
</organism>
<name>A0A9W7SK95_9PEZI</name>
<dbReference type="AlphaFoldDB" id="A0A9W7SK95"/>
<evidence type="ECO:0000313" key="2">
    <source>
        <dbReference type="Proteomes" id="UP001138500"/>
    </source>
</evidence>
<evidence type="ECO:0008006" key="3">
    <source>
        <dbReference type="Google" id="ProtNLM"/>
    </source>
</evidence>
<evidence type="ECO:0000313" key="1">
    <source>
        <dbReference type="EMBL" id="KAH9819362.1"/>
    </source>
</evidence>
<reference evidence="1 2" key="2">
    <citation type="journal article" date="2021" name="Curr. Genet.">
        <title>Genetic response to nitrogen starvation in the aggressive Eucalyptus foliar pathogen Teratosphaeria destructans.</title>
        <authorList>
            <person name="Havenga M."/>
            <person name="Wingfield B.D."/>
            <person name="Wingfield M.J."/>
            <person name="Dreyer L.L."/>
            <person name="Roets F."/>
            <person name="Aylward J."/>
        </authorList>
    </citation>
    <scope>NUCLEOTIDE SEQUENCE [LARGE SCALE GENOMIC DNA]</scope>
    <source>
        <strain evidence="1">CMW44962</strain>
    </source>
</reference>
<reference evidence="1 2" key="1">
    <citation type="journal article" date="2018" name="IMA Fungus">
        <title>IMA Genome-F 10: Nine draft genome sequences of Claviceps purpurea s.lat., including C. arundinis, C. humidiphila, and C. cf. spartinae, pseudomolecules for the pitch canker pathogen Fusarium circinatum, draft genome of Davidsoniella eucalypti, Grosmannia galeiformis, Quambalaria eucalypti, and Teratosphaeria destructans.</title>
        <authorList>
            <person name="Wingfield B.D."/>
            <person name="Liu M."/>
            <person name="Nguyen H.D."/>
            <person name="Lane F.A."/>
            <person name="Morgan S.W."/>
            <person name="De Vos L."/>
            <person name="Wilken P.M."/>
            <person name="Duong T.A."/>
            <person name="Aylward J."/>
            <person name="Coetzee M.P."/>
            <person name="Dadej K."/>
            <person name="De Beer Z.W."/>
            <person name="Findlay W."/>
            <person name="Havenga M."/>
            <person name="Kolarik M."/>
            <person name="Menzies J.G."/>
            <person name="Naidoo K."/>
            <person name="Pochopski O."/>
            <person name="Shoukouhi P."/>
            <person name="Santana Q.C."/>
            <person name="Seifert K.A."/>
            <person name="Soal N."/>
            <person name="Steenkamp E.T."/>
            <person name="Tatham C.T."/>
            <person name="van der Nest M.A."/>
            <person name="Wingfield M.J."/>
        </authorList>
    </citation>
    <scope>NUCLEOTIDE SEQUENCE [LARGE SCALE GENOMIC DNA]</scope>
    <source>
        <strain evidence="1">CMW44962</strain>
    </source>
</reference>
<dbReference type="Proteomes" id="UP001138500">
    <property type="component" value="Unassembled WGS sequence"/>
</dbReference>
<dbReference type="EMBL" id="RIBY02002323">
    <property type="protein sequence ID" value="KAH9819362.1"/>
    <property type="molecule type" value="Genomic_DNA"/>
</dbReference>
<keyword evidence="2" id="KW-1185">Reference proteome</keyword>
<sequence length="216" mass="24150">MKSRVSARKDNRKNQRYVLPPGEEPYICCLCAKTFTSRWACKRHFQEICFTAHGSPDGVQWDDHPSCLTPVVAQECGVGRPFYPDQYSPGPNGEKILSWPRRTNWIKDEAKLLRQNAVYKATPGVCKWYYDWADAARLHDELLDASHLGENAIVQLDALLDVVTPGTMKLLFAAAKTSAGREDGFQDDVLLAVMLHNDVGVVAGMLGLEEDVLGVW</sequence>
<proteinExistence type="predicted"/>
<gene>
    <name evidence="1" type="ORF">Tdes44962_MAKER05200</name>
</gene>
<dbReference type="OrthoDB" id="10313629at2759"/>
<comment type="caution">
    <text evidence="1">The sequence shown here is derived from an EMBL/GenBank/DDBJ whole genome shotgun (WGS) entry which is preliminary data.</text>
</comment>
<protein>
    <recommendedName>
        <fullName evidence="3">C2H2-type domain-containing protein</fullName>
    </recommendedName>
</protein>
<accession>A0A9W7SK95</accession>